<evidence type="ECO:0000256" key="2">
    <source>
        <dbReference type="ARBA" id="ARBA00023067"/>
    </source>
</evidence>
<keyword evidence="3 5" id="KW-0238">DNA-binding</keyword>
<dbReference type="GO" id="GO:0030261">
    <property type="term" value="P:chromosome condensation"/>
    <property type="evidence" value="ECO:0007669"/>
    <property type="project" value="UniProtKB-KW"/>
</dbReference>
<dbReference type="Pfam" id="PF00216">
    <property type="entry name" value="Bac_DNA_binding"/>
    <property type="match status" value="1"/>
</dbReference>
<evidence type="ECO:0000256" key="4">
    <source>
        <dbReference type="RuleBase" id="RU003939"/>
    </source>
</evidence>
<dbReference type="SUPFAM" id="SSF47729">
    <property type="entry name" value="IHF-like DNA-binding proteins"/>
    <property type="match status" value="1"/>
</dbReference>
<proteinExistence type="inferred from homology"/>
<sequence>MNQSELIAAAAKEAGVSQAEAGRVLDAFLSTIQATLVKGEDVRLSGLGIFDVADRAAREGRNPATGETIKIAATKAVRFRPSKTLKDAVAKK</sequence>
<organism evidence="5">
    <name type="scientific">Caulobacter sp. 73W</name>
    <dbReference type="NCBI Taxonomy" id="3161137"/>
    <lineage>
        <taxon>Bacteria</taxon>
        <taxon>Pseudomonadati</taxon>
        <taxon>Pseudomonadota</taxon>
        <taxon>Alphaproteobacteria</taxon>
        <taxon>Caulobacterales</taxon>
        <taxon>Caulobacteraceae</taxon>
        <taxon>Caulobacter</taxon>
    </lineage>
</organism>
<evidence type="ECO:0000313" key="5">
    <source>
        <dbReference type="EMBL" id="XDO95187.1"/>
    </source>
</evidence>
<protein>
    <submittedName>
        <fullName evidence="5">HU family DNA-binding protein</fullName>
    </submittedName>
</protein>
<dbReference type="Gene3D" id="4.10.520.10">
    <property type="entry name" value="IHF-like DNA-binding proteins"/>
    <property type="match status" value="1"/>
</dbReference>
<dbReference type="SMART" id="SM00411">
    <property type="entry name" value="BHL"/>
    <property type="match status" value="1"/>
</dbReference>
<dbReference type="GO" id="GO:0005829">
    <property type="term" value="C:cytosol"/>
    <property type="evidence" value="ECO:0007669"/>
    <property type="project" value="TreeGrafter"/>
</dbReference>
<comment type="similarity">
    <text evidence="1 4">Belongs to the bacterial histone-like protein family.</text>
</comment>
<dbReference type="AlphaFoldDB" id="A0AB39KNN7"/>
<accession>A0AB39KNN7</accession>
<dbReference type="RefSeq" id="WP_277785833.1">
    <property type="nucleotide sequence ID" value="NZ_CP158375.1"/>
</dbReference>
<dbReference type="GO" id="GO:0030527">
    <property type="term" value="F:structural constituent of chromatin"/>
    <property type="evidence" value="ECO:0007669"/>
    <property type="project" value="InterPro"/>
</dbReference>
<keyword evidence="2" id="KW-0226">DNA condensation</keyword>
<dbReference type="InterPro" id="IPR010992">
    <property type="entry name" value="IHF-like_DNA-bd_dom_sf"/>
</dbReference>
<reference evidence="5" key="1">
    <citation type="submission" date="2024-06" db="EMBL/GenBank/DDBJ databases">
        <title>Caulobacter inopinatus, sp. nov.</title>
        <authorList>
            <person name="Donachie S.P."/>
        </authorList>
    </citation>
    <scope>NUCLEOTIDE SEQUENCE</scope>
    <source>
        <strain evidence="5">73W</strain>
    </source>
</reference>
<dbReference type="InterPro" id="IPR000119">
    <property type="entry name" value="Hist_DNA-bd"/>
</dbReference>
<dbReference type="PRINTS" id="PR01727">
    <property type="entry name" value="DNABINDINGHU"/>
</dbReference>
<dbReference type="CDD" id="cd13831">
    <property type="entry name" value="HU"/>
    <property type="match status" value="1"/>
</dbReference>
<evidence type="ECO:0000256" key="3">
    <source>
        <dbReference type="ARBA" id="ARBA00023125"/>
    </source>
</evidence>
<name>A0AB39KNN7_9CAUL</name>
<dbReference type="GO" id="GO:0003677">
    <property type="term" value="F:DNA binding"/>
    <property type="evidence" value="ECO:0007669"/>
    <property type="project" value="UniProtKB-KW"/>
</dbReference>
<dbReference type="EMBL" id="CP158375">
    <property type="protein sequence ID" value="XDO95187.1"/>
    <property type="molecule type" value="Genomic_DNA"/>
</dbReference>
<dbReference type="PANTHER" id="PTHR33175">
    <property type="entry name" value="DNA-BINDING PROTEIN HU"/>
    <property type="match status" value="1"/>
</dbReference>
<dbReference type="PANTHER" id="PTHR33175:SF3">
    <property type="entry name" value="DNA-BINDING PROTEIN HU-BETA"/>
    <property type="match status" value="1"/>
</dbReference>
<gene>
    <name evidence="5" type="ORF">ABOZ73_10130</name>
</gene>
<evidence type="ECO:0000256" key="1">
    <source>
        <dbReference type="ARBA" id="ARBA00010529"/>
    </source>
</evidence>